<dbReference type="InterPro" id="IPR016161">
    <property type="entry name" value="Ald_DH/histidinol_DH"/>
</dbReference>
<evidence type="ECO:0000313" key="3">
    <source>
        <dbReference type="Proteomes" id="UP000310719"/>
    </source>
</evidence>
<gene>
    <name evidence="2" type="primary">proA_1</name>
    <name evidence="2" type="ORF">NCTC13032_01361</name>
</gene>
<dbReference type="InterPro" id="IPR016162">
    <property type="entry name" value="Ald_DH_N"/>
</dbReference>
<reference evidence="2 3" key="1">
    <citation type="submission" date="2019-05" db="EMBL/GenBank/DDBJ databases">
        <authorList>
            <consortium name="Pathogen Informatics"/>
        </authorList>
    </citation>
    <scope>NUCLEOTIDE SEQUENCE [LARGE SCALE GENOMIC DNA]</scope>
    <source>
        <strain evidence="2 3">NCTC13032</strain>
    </source>
</reference>
<dbReference type="AlphaFoldDB" id="A0A4U9HJG4"/>
<dbReference type="EMBL" id="LR590464">
    <property type="protein sequence ID" value="VTP64288.1"/>
    <property type="molecule type" value="Genomic_DNA"/>
</dbReference>
<keyword evidence="1 2" id="KW-0560">Oxidoreductase</keyword>
<organism evidence="2 3">
    <name type="scientific">Leclercia adecarboxylata</name>
    <dbReference type="NCBI Taxonomy" id="83655"/>
    <lineage>
        <taxon>Bacteria</taxon>
        <taxon>Pseudomonadati</taxon>
        <taxon>Pseudomonadota</taxon>
        <taxon>Gammaproteobacteria</taxon>
        <taxon>Enterobacterales</taxon>
        <taxon>Enterobacteriaceae</taxon>
        <taxon>Leclercia</taxon>
    </lineage>
</organism>
<evidence type="ECO:0000313" key="2">
    <source>
        <dbReference type="EMBL" id="VTP64288.1"/>
    </source>
</evidence>
<name>A0A4U9HJG4_9ENTR</name>
<dbReference type="PANTHER" id="PTHR11063">
    <property type="entry name" value="GLUTAMATE SEMIALDEHYDE DEHYDROGENASE"/>
    <property type="match status" value="1"/>
</dbReference>
<dbReference type="GO" id="GO:0004350">
    <property type="term" value="F:glutamate-5-semialdehyde dehydrogenase activity"/>
    <property type="evidence" value="ECO:0007669"/>
    <property type="project" value="UniProtKB-EC"/>
</dbReference>
<protein>
    <submittedName>
        <fullName evidence="2">Gamma-glutamyl phosphate reductase</fullName>
        <ecNumber evidence="2">1.2.1.41</ecNumber>
    </submittedName>
</protein>
<proteinExistence type="predicted"/>
<dbReference type="Gene3D" id="3.40.605.10">
    <property type="entry name" value="Aldehyde Dehydrogenase, Chain A, domain 1"/>
    <property type="match status" value="1"/>
</dbReference>
<dbReference type="Proteomes" id="UP000310719">
    <property type="component" value="Chromosome"/>
</dbReference>
<evidence type="ECO:0000256" key="1">
    <source>
        <dbReference type="ARBA" id="ARBA00023002"/>
    </source>
</evidence>
<dbReference type="EC" id="1.2.1.41" evidence="2"/>
<accession>A0A4U9HJG4</accession>
<dbReference type="SUPFAM" id="SSF53720">
    <property type="entry name" value="ALDH-like"/>
    <property type="match status" value="1"/>
</dbReference>
<sequence>MLEQMGAAAKAASYKLALLSSREKNRVLEKIAEYLEAQSHEILLANEQDLLEARRNGLSEAMLDRLALNPARLKSIADDVRQVCSLADPVGQVIDGGLLDSGLRIERRRVPLGVIGVIYEARPNVTVDVASLCLKTGNAAILRGGKETWRTNAATVKSDPAGAGRVRSASRCGSGD</sequence>
<dbReference type="PANTHER" id="PTHR11063:SF8">
    <property type="entry name" value="DELTA-1-PYRROLINE-5-CARBOXYLATE SYNTHASE"/>
    <property type="match status" value="1"/>
</dbReference>